<dbReference type="Proteomes" id="UP000004757">
    <property type="component" value="Unassembled WGS sequence"/>
</dbReference>
<gene>
    <name evidence="2" type="ORF">MALL_0612</name>
</gene>
<reference evidence="2 3" key="1">
    <citation type="submission" date="2010-03" db="EMBL/GenBank/DDBJ databases">
        <authorList>
            <person name="Glass J.I."/>
            <person name="Benders G.A."/>
            <person name="Durkin A.S."/>
            <person name="Farmerie W.G."/>
            <person name="Hlavinka K."/>
            <person name="Hostetler J."/>
            <person name="Jackson J."/>
            <person name="May M.A."/>
            <person name="Miller R.H."/>
            <person name="Paralanov V."/>
            <person name="Radune D."/>
            <person name="Szczypinski B."/>
            <person name="Brown D.R."/>
        </authorList>
    </citation>
    <scope>NUCLEOTIDE SEQUENCE [LARGE SCALE GENOMIC DNA]</scope>
    <source>
        <strain evidence="2 3">A21JP2</strain>
    </source>
</reference>
<proteinExistence type="predicted"/>
<name>D4XVG9_9BACT</name>
<evidence type="ECO:0000313" key="3">
    <source>
        <dbReference type="Proteomes" id="UP000004757"/>
    </source>
</evidence>
<dbReference type="EMBL" id="ADNC01000007">
    <property type="protein sequence ID" value="EFF41672.1"/>
    <property type="molecule type" value="Genomic_DNA"/>
</dbReference>
<sequence length="239" mass="27537">MQLSVETVPFKKLQKSVLANLAKINYEIIIGQLFQEEAFSDSEKLIKSQTANITIDPINLKKKEEFDDDFFTTKEVEIKNKSEFVEFIEHDLEENKIGPDIRSAKAVDFKENGNINFSEQNQSNSNKSQPINNSNINKKNNIIKSQYNEKISDEFEFNEIEDTQIVDLNKNKNDSYLSNNSKINEPLNAVPQPNKEIMNDNILNKQIEPEKQTSHKISTKLSKVEEFLDSVFIGQSKEK</sequence>
<keyword evidence="3" id="KW-1185">Reference proteome</keyword>
<accession>D4XVG9</accession>
<comment type="caution">
    <text evidence="2">The sequence shown here is derived from an EMBL/GenBank/DDBJ whole genome shotgun (WGS) entry which is preliminary data.</text>
</comment>
<feature type="region of interest" description="Disordered" evidence="1">
    <location>
        <begin position="115"/>
        <end position="137"/>
    </location>
</feature>
<organism evidence="2 3">
    <name type="scientific">Mycoplasmopsis alligatoris A21JP2</name>
    <dbReference type="NCBI Taxonomy" id="747682"/>
    <lineage>
        <taxon>Bacteria</taxon>
        <taxon>Bacillati</taxon>
        <taxon>Mycoplasmatota</taxon>
        <taxon>Mycoplasmoidales</taxon>
        <taxon>Metamycoplasmataceae</taxon>
        <taxon>Mycoplasmopsis</taxon>
    </lineage>
</organism>
<dbReference type="AlphaFoldDB" id="D4XVG9"/>
<protein>
    <submittedName>
        <fullName evidence="2">Conserved domain protein</fullName>
    </submittedName>
</protein>
<evidence type="ECO:0000256" key="1">
    <source>
        <dbReference type="SAM" id="MobiDB-lite"/>
    </source>
</evidence>
<evidence type="ECO:0000313" key="2">
    <source>
        <dbReference type="EMBL" id="EFF41672.1"/>
    </source>
</evidence>